<evidence type="ECO:0000313" key="7">
    <source>
        <dbReference type="EMBL" id="VTR95216.1"/>
    </source>
</evidence>
<dbReference type="InterPro" id="IPR039425">
    <property type="entry name" value="RNA_pol_sigma-70-like"/>
</dbReference>
<dbReference type="KEGG" id="gms:SOIL9_24980"/>
<evidence type="ECO:0000256" key="3">
    <source>
        <dbReference type="ARBA" id="ARBA00023082"/>
    </source>
</evidence>
<sequence>MPRPDDQPADRASTSLTLLQRARAREPGAWDRLWALYGPLVTHWCATARVRPADVEDVRQEVFLSVARALGEFRRDRAGDTFRGWLRTITRNVLSTHFRRGARQPVGAGGSEAQARLHELADPNVELPDEDPPGEVRGVYRRALELVRGEFEEHTWQMFWQNVVEERDAAAVAEQFGVSTAAVRKARSRVLRRLKEEVGDAIE</sequence>
<dbReference type="EMBL" id="LR593886">
    <property type="protein sequence ID" value="VTR95216.1"/>
    <property type="molecule type" value="Genomic_DNA"/>
</dbReference>
<dbReference type="Pfam" id="PF04542">
    <property type="entry name" value="Sigma70_r2"/>
    <property type="match status" value="1"/>
</dbReference>
<keyword evidence="8" id="KW-1185">Reference proteome</keyword>
<dbReference type="PANTHER" id="PTHR43133:SF8">
    <property type="entry name" value="RNA POLYMERASE SIGMA FACTOR HI_1459-RELATED"/>
    <property type="match status" value="1"/>
</dbReference>
<dbReference type="GO" id="GO:0016987">
    <property type="term" value="F:sigma factor activity"/>
    <property type="evidence" value="ECO:0007669"/>
    <property type="project" value="UniProtKB-KW"/>
</dbReference>
<dbReference type="SUPFAM" id="SSF88659">
    <property type="entry name" value="Sigma3 and sigma4 domains of RNA polymerase sigma factors"/>
    <property type="match status" value="1"/>
</dbReference>
<feature type="domain" description="RNA polymerase sigma-70 region 2" evidence="6">
    <location>
        <begin position="35"/>
        <end position="103"/>
    </location>
</feature>
<keyword evidence="4" id="KW-0238">DNA-binding</keyword>
<dbReference type="GO" id="GO:0003677">
    <property type="term" value="F:DNA binding"/>
    <property type="evidence" value="ECO:0007669"/>
    <property type="project" value="UniProtKB-KW"/>
</dbReference>
<dbReference type="AlphaFoldDB" id="A0A6P2D403"/>
<dbReference type="Gene3D" id="1.10.1740.10">
    <property type="match status" value="1"/>
</dbReference>
<dbReference type="Proteomes" id="UP000464178">
    <property type="component" value="Chromosome"/>
</dbReference>
<keyword evidence="5" id="KW-0804">Transcription</keyword>
<dbReference type="RefSeq" id="WP_162669658.1">
    <property type="nucleotide sequence ID" value="NZ_LR593886.1"/>
</dbReference>
<dbReference type="InterPro" id="IPR013324">
    <property type="entry name" value="RNA_pol_sigma_r3/r4-like"/>
</dbReference>
<organism evidence="7 8">
    <name type="scientific">Gemmata massiliana</name>
    <dbReference type="NCBI Taxonomy" id="1210884"/>
    <lineage>
        <taxon>Bacteria</taxon>
        <taxon>Pseudomonadati</taxon>
        <taxon>Planctomycetota</taxon>
        <taxon>Planctomycetia</taxon>
        <taxon>Gemmatales</taxon>
        <taxon>Gemmataceae</taxon>
        <taxon>Gemmata</taxon>
    </lineage>
</organism>
<dbReference type="PANTHER" id="PTHR43133">
    <property type="entry name" value="RNA POLYMERASE ECF-TYPE SIGMA FACTO"/>
    <property type="match status" value="1"/>
</dbReference>
<dbReference type="InterPro" id="IPR007627">
    <property type="entry name" value="RNA_pol_sigma70_r2"/>
</dbReference>
<evidence type="ECO:0000313" key="8">
    <source>
        <dbReference type="Proteomes" id="UP000464178"/>
    </source>
</evidence>
<keyword evidence="2" id="KW-0805">Transcription regulation</keyword>
<dbReference type="NCBIfam" id="TIGR02937">
    <property type="entry name" value="sigma70-ECF"/>
    <property type="match status" value="1"/>
</dbReference>
<evidence type="ECO:0000256" key="4">
    <source>
        <dbReference type="ARBA" id="ARBA00023125"/>
    </source>
</evidence>
<comment type="similarity">
    <text evidence="1">Belongs to the sigma-70 factor family. ECF subfamily.</text>
</comment>
<proteinExistence type="inferred from homology"/>
<keyword evidence="3" id="KW-0731">Sigma factor</keyword>
<evidence type="ECO:0000256" key="2">
    <source>
        <dbReference type="ARBA" id="ARBA00023015"/>
    </source>
</evidence>
<dbReference type="InterPro" id="IPR014284">
    <property type="entry name" value="RNA_pol_sigma-70_dom"/>
</dbReference>
<dbReference type="InterPro" id="IPR013325">
    <property type="entry name" value="RNA_pol_sigma_r2"/>
</dbReference>
<name>A0A6P2D403_9BACT</name>
<gene>
    <name evidence="7" type="ORF">SOIL9_24980</name>
</gene>
<evidence type="ECO:0000256" key="1">
    <source>
        <dbReference type="ARBA" id="ARBA00010641"/>
    </source>
</evidence>
<evidence type="ECO:0000256" key="5">
    <source>
        <dbReference type="ARBA" id="ARBA00023163"/>
    </source>
</evidence>
<dbReference type="SUPFAM" id="SSF88946">
    <property type="entry name" value="Sigma2 domain of RNA polymerase sigma factors"/>
    <property type="match status" value="1"/>
</dbReference>
<protein>
    <recommendedName>
        <fullName evidence="6">RNA polymerase sigma-70 region 2 domain-containing protein</fullName>
    </recommendedName>
</protein>
<dbReference type="GO" id="GO:0006352">
    <property type="term" value="P:DNA-templated transcription initiation"/>
    <property type="evidence" value="ECO:0007669"/>
    <property type="project" value="InterPro"/>
</dbReference>
<reference evidence="7 8" key="1">
    <citation type="submission" date="2019-05" db="EMBL/GenBank/DDBJ databases">
        <authorList>
            <consortium name="Science for Life Laboratories"/>
        </authorList>
    </citation>
    <scope>NUCLEOTIDE SEQUENCE [LARGE SCALE GENOMIC DNA]</scope>
    <source>
        <strain evidence="7">Soil9</strain>
    </source>
</reference>
<accession>A0A6P2D403</accession>
<evidence type="ECO:0000259" key="6">
    <source>
        <dbReference type="Pfam" id="PF04542"/>
    </source>
</evidence>